<dbReference type="RefSeq" id="WP_183570503.1">
    <property type="nucleotide sequence ID" value="NZ_CBCSLB010000027.1"/>
</dbReference>
<feature type="transmembrane region" description="Helical" evidence="1">
    <location>
        <begin position="12"/>
        <end position="29"/>
    </location>
</feature>
<organism evidence="2 3">
    <name type="scientific">Paenibacillus endophyticus</name>
    <dbReference type="NCBI Taxonomy" id="1294268"/>
    <lineage>
        <taxon>Bacteria</taxon>
        <taxon>Bacillati</taxon>
        <taxon>Bacillota</taxon>
        <taxon>Bacilli</taxon>
        <taxon>Bacillales</taxon>
        <taxon>Paenibacillaceae</taxon>
        <taxon>Paenibacillus</taxon>
    </lineage>
</organism>
<evidence type="ECO:0000256" key="1">
    <source>
        <dbReference type="SAM" id="Phobius"/>
    </source>
</evidence>
<evidence type="ECO:0000313" key="3">
    <source>
        <dbReference type="Proteomes" id="UP000518605"/>
    </source>
</evidence>
<keyword evidence="1" id="KW-0472">Membrane</keyword>
<keyword evidence="1" id="KW-0812">Transmembrane</keyword>
<keyword evidence="3" id="KW-1185">Reference proteome</keyword>
<dbReference type="Proteomes" id="UP000518605">
    <property type="component" value="Unassembled WGS sequence"/>
</dbReference>
<name>A0A7W5CDC9_9BACL</name>
<keyword evidence="1" id="KW-1133">Transmembrane helix</keyword>
<feature type="transmembrane region" description="Helical" evidence="1">
    <location>
        <begin position="35"/>
        <end position="57"/>
    </location>
</feature>
<proteinExistence type="predicted"/>
<evidence type="ECO:0000313" key="2">
    <source>
        <dbReference type="EMBL" id="MBB3155638.1"/>
    </source>
</evidence>
<feature type="transmembrane region" description="Helical" evidence="1">
    <location>
        <begin position="101"/>
        <end position="122"/>
    </location>
</feature>
<reference evidence="2 3" key="1">
    <citation type="submission" date="2020-08" db="EMBL/GenBank/DDBJ databases">
        <title>Genomic Encyclopedia of Type Strains, Phase III (KMG-III): the genomes of soil and plant-associated and newly described type strains.</title>
        <authorList>
            <person name="Whitman W."/>
        </authorList>
    </citation>
    <scope>NUCLEOTIDE SEQUENCE [LARGE SCALE GENOMIC DNA]</scope>
    <source>
        <strain evidence="2 3">CECT 8234</strain>
    </source>
</reference>
<sequence length="126" mass="14175">MNLATFLTFDRMIMTRTGVMNLVSILGWVDHGGWYTFFQQFAFLLLIASVIHTLTLLQTSWIGWTVDVAIIAVISVFIPIAALRAHLVSFFYLIIYNSNAFSQISACIALSVVIYGASYFALRIQK</sequence>
<accession>A0A7W5CDC9</accession>
<dbReference type="AlphaFoldDB" id="A0A7W5CDC9"/>
<comment type="caution">
    <text evidence="2">The sequence shown here is derived from an EMBL/GenBank/DDBJ whole genome shotgun (WGS) entry which is preliminary data.</text>
</comment>
<dbReference type="EMBL" id="JACHXW010000027">
    <property type="protein sequence ID" value="MBB3155638.1"/>
    <property type="molecule type" value="Genomic_DNA"/>
</dbReference>
<protein>
    <submittedName>
        <fullName evidence="2">Uncharacterized protein</fullName>
    </submittedName>
</protein>
<feature type="transmembrane region" description="Helical" evidence="1">
    <location>
        <begin position="69"/>
        <end position="95"/>
    </location>
</feature>
<gene>
    <name evidence="2" type="ORF">FHS16_005746</name>
</gene>